<evidence type="ECO:0000256" key="3">
    <source>
        <dbReference type="ARBA" id="ARBA00022729"/>
    </source>
</evidence>
<evidence type="ECO:0000313" key="6">
    <source>
        <dbReference type="EMBL" id="KAK1926507.1"/>
    </source>
</evidence>
<sequence>MITSKAPFVALAYLLLLPLVLGQFGQFFQGGGGFPFGRNPFGGGGHHEHHQQHEQPGRSHKGWQEMQGVHCGAGYVCPASLACVPTPADCPCPYPEDIKCVIPDHRDRDEGEGPPFVCIRGGSCDEVERFAKPI</sequence>
<evidence type="ECO:0000256" key="4">
    <source>
        <dbReference type="SAM" id="MobiDB-lite"/>
    </source>
</evidence>
<feature type="signal peptide" evidence="5">
    <location>
        <begin position="1"/>
        <end position="22"/>
    </location>
</feature>
<evidence type="ECO:0000256" key="2">
    <source>
        <dbReference type="ARBA" id="ARBA00018534"/>
    </source>
</evidence>
<gene>
    <name evidence="6" type="ORF">DB88DRAFT_482086</name>
</gene>
<dbReference type="PANTHER" id="PTHR38425:SF1">
    <property type="entry name" value="LONG CHRONOLOGICAL LIFESPAN PROTEIN 2"/>
    <property type="match status" value="1"/>
</dbReference>
<dbReference type="InterPro" id="IPR034543">
    <property type="entry name" value="LCL2"/>
</dbReference>
<dbReference type="GO" id="GO:0036503">
    <property type="term" value="P:ERAD pathway"/>
    <property type="evidence" value="ECO:0007669"/>
    <property type="project" value="TreeGrafter"/>
</dbReference>
<dbReference type="EMBL" id="JAODAN010000002">
    <property type="protein sequence ID" value="KAK1926507.1"/>
    <property type="molecule type" value="Genomic_DNA"/>
</dbReference>
<organism evidence="6 7">
    <name type="scientific">Papiliotrema laurentii</name>
    <name type="common">Cryptococcus laurentii</name>
    <dbReference type="NCBI Taxonomy" id="5418"/>
    <lineage>
        <taxon>Eukaryota</taxon>
        <taxon>Fungi</taxon>
        <taxon>Dikarya</taxon>
        <taxon>Basidiomycota</taxon>
        <taxon>Agaricomycotina</taxon>
        <taxon>Tremellomycetes</taxon>
        <taxon>Tremellales</taxon>
        <taxon>Rhynchogastremaceae</taxon>
        <taxon>Papiliotrema</taxon>
    </lineage>
</organism>
<comment type="caution">
    <text evidence="6">The sequence shown here is derived from an EMBL/GenBank/DDBJ whole genome shotgun (WGS) entry which is preliminary data.</text>
</comment>
<reference evidence="6" key="1">
    <citation type="submission" date="2023-02" db="EMBL/GenBank/DDBJ databases">
        <title>Identification and recombinant expression of a fungal hydrolase from Papiliotrema laurentii that hydrolyzes apple cutin and clears colloidal polyester polyurethane.</title>
        <authorList>
            <consortium name="DOE Joint Genome Institute"/>
            <person name="Roman V.A."/>
            <person name="Bojanowski C."/>
            <person name="Crable B.R."/>
            <person name="Wagner D.N."/>
            <person name="Hung C.S."/>
            <person name="Nadeau L.J."/>
            <person name="Schratz L."/>
            <person name="Haridas S."/>
            <person name="Pangilinan J."/>
            <person name="Lipzen A."/>
            <person name="Na H."/>
            <person name="Yan M."/>
            <person name="Ng V."/>
            <person name="Grigoriev I.V."/>
            <person name="Spatafora J.W."/>
            <person name="Barlow D."/>
            <person name="Biffinger J."/>
            <person name="Kelley-Loughnane N."/>
            <person name="Varaljay V.A."/>
            <person name="Crookes-Goodson W.J."/>
        </authorList>
    </citation>
    <scope>NUCLEOTIDE SEQUENCE</scope>
    <source>
        <strain evidence="6">5307AH</strain>
    </source>
</reference>
<evidence type="ECO:0000256" key="5">
    <source>
        <dbReference type="SAM" id="SignalP"/>
    </source>
</evidence>
<name>A0AAD9FUJ9_PAPLA</name>
<protein>
    <recommendedName>
        <fullName evidence="2">Long chronological lifespan protein 2</fullName>
    </recommendedName>
</protein>
<comment type="similarity">
    <text evidence="1">Belongs to the LCL2 family.</text>
</comment>
<accession>A0AAD9FUJ9</accession>
<evidence type="ECO:0000313" key="7">
    <source>
        <dbReference type="Proteomes" id="UP001182556"/>
    </source>
</evidence>
<dbReference type="Proteomes" id="UP001182556">
    <property type="component" value="Unassembled WGS sequence"/>
</dbReference>
<proteinExistence type="inferred from homology"/>
<dbReference type="PANTHER" id="PTHR38425">
    <property type="entry name" value="LONG CHRONOLOGICAL LIFESPAN PROTEIN 2"/>
    <property type="match status" value="1"/>
</dbReference>
<dbReference type="AlphaFoldDB" id="A0AAD9FUJ9"/>
<feature type="chain" id="PRO_5042270232" description="Long chronological lifespan protein 2" evidence="5">
    <location>
        <begin position="23"/>
        <end position="134"/>
    </location>
</feature>
<evidence type="ECO:0000256" key="1">
    <source>
        <dbReference type="ARBA" id="ARBA00010545"/>
    </source>
</evidence>
<keyword evidence="3 5" id="KW-0732">Signal</keyword>
<keyword evidence="7" id="KW-1185">Reference proteome</keyword>
<feature type="region of interest" description="Disordered" evidence="4">
    <location>
        <begin position="39"/>
        <end position="62"/>
    </location>
</feature>